<dbReference type="PANTHER" id="PTHR23282">
    <property type="entry name" value="APICAL ENDOSOMAL GLYCOPROTEIN PRECURSOR"/>
    <property type="match status" value="1"/>
</dbReference>
<dbReference type="EMBL" id="CACRXK020003149">
    <property type="protein sequence ID" value="CAB3997633.1"/>
    <property type="molecule type" value="Genomic_DNA"/>
</dbReference>
<dbReference type="CDD" id="cd06263">
    <property type="entry name" value="MAM"/>
    <property type="match status" value="1"/>
</dbReference>
<comment type="caution">
    <text evidence="1">The sequence shown here is derived from an EMBL/GenBank/DDBJ whole genome shotgun (WGS) entry which is preliminary data.</text>
</comment>
<dbReference type="GO" id="GO:0016020">
    <property type="term" value="C:membrane"/>
    <property type="evidence" value="ECO:0007669"/>
    <property type="project" value="InterPro"/>
</dbReference>
<organism evidence="1 2">
    <name type="scientific">Paramuricea clavata</name>
    <name type="common">Red gorgonian</name>
    <name type="synonym">Violescent sea-whip</name>
    <dbReference type="NCBI Taxonomy" id="317549"/>
    <lineage>
        <taxon>Eukaryota</taxon>
        <taxon>Metazoa</taxon>
        <taxon>Cnidaria</taxon>
        <taxon>Anthozoa</taxon>
        <taxon>Octocorallia</taxon>
        <taxon>Malacalcyonacea</taxon>
        <taxon>Plexauridae</taxon>
        <taxon>Paramuricea</taxon>
    </lineage>
</organism>
<sequence length="159" mass="17942">MYGKTVGELSVYIKDDGGSRRKLWSKKGDQGNKWISGAATISNVSITDYQVEFEAIRGPSYHADIALDDIYFRETPCGVERLGCFNDRYKRALPDLIVNLRDKIDWYDMQKTVRECACTAHEQGYKLHRRCDARCETEVSSGSPQDGELGATPLEPPTQ</sequence>
<dbReference type="Pfam" id="PF00629">
    <property type="entry name" value="MAM"/>
    <property type="match status" value="1"/>
</dbReference>
<dbReference type="SUPFAM" id="SSF49899">
    <property type="entry name" value="Concanavalin A-like lectins/glucanases"/>
    <property type="match status" value="1"/>
</dbReference>
<dbReference type="Proteomes" id="UP001152795">
    <property type="component" value="Unassembled WGS sequence"/>
</dbReference>
<dbReference type="AlphaFoldDB" id="A0A6S7GZL6"/>
<accession>A0A6S7GZL6</accession>
<dbReference type="InterPro" id="IPR051560">
    <property type="entry name" value="MAM_domain-containing"/>
</dbReference>
<evidence type="ECO:0000313" key="2">
    <source>
        <dbReference type="Proteomes" id="UP001152795"/>
    </source>
</evidence>
<gene>
    <name evidence="1" type="ORF">PACLA_8A008155</name>
</gene>
<dbReference type="InterPro" id="IPR013320">
    <property type="entry name" value="ConA-like_dom_sf"/>
</dbReference>
<keyword evidence="2" id="KW-1185">Reference proteome</keyword>
<dbReference type="InterPro" id="IPR000998">
    <property type="entry name" value="MAM_dom"/>
</dbReference>
<dbReference type="PROSITE" id="PS50060">
    <property type="entry name" value="MAM_2"/>
    <property type="match status" value="1"/>
</dbReference>
<reference evidence="1" key="1">
    <citation type="submission" date="2020-04" db="EMBL/GenBank/DDBJ databases">
        <authorList>
            <person name="Alioto T."/>
            <person name="Alioto T."/>
            <person name="Gomez Garrido J."/>
        </authorList>
    </citation>
    <scope>NUCLEOTIDE SEQUENCE</scope>
    <source>
        <strain evidence="1">A484AB</strain>
    </source>
</reference>
<dbReference type="Gene3D" id="2.60.120.200">
    <property type="match status" value="1"/>
</dbReference>
<dbReference type="OrthoDB" id="5990160at2759"/>
<dbReference type="PANTHER" id="PTHR23282:SF146">
    <property type="entry name" value="RT07201P-RELATED"/>
    <property type="match status" value="1"/>
</dbReference>
<evidence type="ECO:0000313" key="1">
    <source>
        <dbReference type="EMBL" id="CAB3997633.1"/>
    </source>
</evidence>
<proteinExistence type="predicted"/>
<name>A0A6S7GZL6_PARCT</name>
<feature type="non-terminal residue" evidence="1">
    <location>
        <position position="159"/>
    </location>
</feature>
<protein>
    <submittedName>
        <fullName evidence="1">MAM and LDL-receptor class A domain-containing 2-like</fullName>
    </submittedName>
</protein>